<dbReference type="OrthoDB" id="10027013at2759"/>
<evidence type="ECO:0000256" key="1">
    <source>
        <dbReference type="ARBA" id="ARBA00008361"/>
    </source>
</evidence>
<dbReference type="PANTHER" id="PTHR44942">
    <property type="entry name" value="METHYLTRANSF_11 DOMAIN-CONTAINING PROTEIN"/>
    <property type="match status" value="1"/>
</dbReference>
<evidence type="ECO:0000313" key="5">
    <source>
        <dbReference type="EMBL" id="EPQ60258.1"/>
    </source>
</evidence>
<accession>S7QLJ7</accession>
<dbReference type="CDD" id="cd02440">
    <property type="entry name" value="AdoMet_MTases"/>
    <property type="match status" value="1"/>
</dbReference>
<dbReference type="PANTHER" id="PTHR44942:SF4">
    <property type="entry name" value="METHYLTRANSFERASE TYPE 11 DOMAIN-CONTAINING PROTEIN"/>
    <property type="match status" value="1"/>
</dbReference>
<dbReference type="InterPro" id="IPR051052">
    <property type="entry name" value="Diverse_substrate_MTase"/>
</dbReference>
<dbReference type="eggNOG" id="KOG3010">
    <property type="taxonomic scope" value="Eukaryota"/>
</dbReference>
<sequence length="290" mass="32038">MSQNTFADPSFSAENYRAHRPKYPEHLYRDILQFHDSQGGQRRHAVDLGCGPGIVSEALTSYFDKVTGVDPSQGMVEVASKSIPEGLKVKLEYKVGSAEDIPAEHGSVDLITAGTAAHWFAPDWWSSAEKVLRSGGTVALFSAGRPFIAPSAHPEAQRLNAIMRDVVMSVLKNYFQKGNEIAFDMSRELALPPSDTGVWGPVERKVWNNDEAAGQEEIYMSEKLTIHQMKARARTGSPVHRWEAANPEKVGTAEDPIEKAAAAVKEITGWSDEHAFEMGYRLSLIMVKRL</sequence>
<dbReference type="RefSeq" id="XP_007860712.1">
    <property type="nucleotide sequence ID" value="XM_007862521.1"/>
</dbReference>
<dbReference type="InterPro" id="IPR029063">
    <property type="entry name" value="SAM-dependent_MTases_sf"/>
</dbReference>
<dbReference type="AlphaFoldDB" id="S7QLJ7"/>
<dbReference type="Proteomes" id="UP000030669">
    <property type="component" value="Unassembled WGS sequence"/>
</dbReference>
<evidence type="ECO:0000256" key="2">
    <source>
        <dbReference type="ARBA" id="ARBA00022603"/>
    </source>
</evidence>
<comment type="similarity">
    <text evidence="1">Belongs to the methyltransferase superfamily.</text>
</comment>
<keyword evidence="6" id="KW-1185">Reference proteome</keyword>
<dbReference type="InterPro" id="IPR013216">
    <property type="entry name" value="Methyltransf_11"/>
</dbReference>
<reference evidence="5 6" key="1">
    <citation type="journal article" date="2012" name="Science">
        <title>The Paleozoic origin of enzymatic lignin decomposition reconstructed from 31 fungal genomes.</title>
        <authorList>
            <person name="Floudas D."/>
            <person name="Binder M."/>
            <person name="Riley R."/>
            <person name="Barry K."/>
            <person name="Blanchette R.A."/>
            <person name="Henrissat B."/>
            <person name="Martinez A.T."/>
            <person name="Otillar R."/>
            <person name="Spatafora J.W."/>
            <person name="Yadav J.S."/>
            <person name="Aerts A."/>
            <person name="Benoit I."/>
            <person name="Boyd A."/>
            <person name="Carlson A."/>
            <person name="Copeland A."/>
            <person name="Coutinho P.M."/>
            <person name="de Vries R.P."/>
            <person name="Ferreira P."/>
            <person name="Findley K."/>
            <person name="Foster B."/>
            <person name="Gaskell J."/>
            <person name="Glotzer D."/>
            <person name="Gorecki P."/>
            <person name="Heitman J."/>
            <person name="Hesse C."/>
            <person name="Hori C."/>
            <person name="Igarashi K."/>
            <person name="Jurgens J.A."/>
            <person name="Kallen N."/>
            <person name="Kersten P."/>
            <person name="Kohler A."/>
            <person name="Kuees U."/>
            <person name="Kumar T.K.A."/>
            <person name="Kuo A."/>
            <person name="LaButti K."/>
            <person name="Larrondo L.F."/>
            <person name="Lindquist E."/>
            <person name="Ling A."/>
            <person name="Lombard V."/>
            <person name="Lucas S."/>
            <person name="Lundell T."/>
            <person name="Martin R."/>
            <person name="McLaughlin D.J."/>
            <person name="Morgenstern I."/>
            <person name="Morin E."/>
            <person name="Murat C."/>
            <person name="Nagy L.G."/>
            <person name="Nolan M."/>
            <person name="Ohm R.A."/>
            <person name="Patyshakuliyeva A."/>
            <person name="Rokas A."/>
            <person name="Ruiz-Duenas F.J."/>
            <person name="Sabat G."/>
            <person name="Salamov A."/>
            <person name="Samejima M."/>
            <person name="Schmutz J."/>
            <person name="Slot J.C."/>
            <person name="St John F."/>
            <person name="Stenlid J."/>
            <person name="Sun H."/>
            <person name="Sun S."/>
            <person name="Syed K."/>
            <person name="Tsang A."/>
            <person name="Wiebenga A."/>
            <person name="Young D."/>
            <person name="Pisabarro A."/>
            <person name="Eastwood D.C."/>
            <person name="Martin F."/>
            <person name="Cullen D."/>
            <person name="Grigoriev I.V."/>
            <person name="Hibbett D.S."/>
        </authorList>
    </citation>
    <scope>NUCLEOTIDE SEQUENCE [LARGE SCALE GENOMIC DNA]</scope>
    <source>
        <strain evidence="5 6">ATCC 11539</strain>
    </source>
</reference>
<evidence type="ECO:0000259" key="4">
    <source>
        <dbReference type="Pfam" id="PF08241"/>
    </source>
</evidence>
<name>S7QLJ7_GLOTA</name>
<keyword evidence="2 5" id="KW-0489">Methyltransferase</keyword>
<dbReference type="Pfam" id="PF08241">
    <property type="entry name" value="Methyltransf_11"/>
    <property type="match status" value="1"/>
</dbReference>
<evidence type="ECO:0000256" key="3">
    <source>
        <dbReference type="ARBA" id="ARBA00022679"/>
    </source>
</evidence>
<dbReference type="SUPFAM" id="SSF53335">
    <property type="entry name" value="S-adenosyl-L-methionine-dependent methyltransferases"/>
    <property type="match status" value="1"/>
</dbReference>
<proteinExistence type="inferred from homology"/>
<dbReference type="EMBL" id="KB469296">
    <property type="protein sequence ID" value="EPQ60258.1"/>
    <property type="molecule type" value="Genomic_DNA"/>
</dbReference>
<dbReference type="GeneID" id="19298949"/>
<dbReference type="KEGG" id="gtr:GLOTRDRAFT_108867"/>
<dbReference type="HOGENOM" id="CLU_049344_1_0_1"/>
<dbReference type="OMA" id="WTCASLY"/>
<gene>
    <name evidence="5" type="ORF">GLOTRDRAFT_108867</name>
</gene>
<feature type="domain" description="Methyltransferase type 11" evidence="4">
    <location>
        <begin position="46"/>
        <end position="139"/>
    </location>
</feature>
<dbReference type="GO" id="GO:0008757">
    <property type="term" value="F:S-adenosylmethionine-dependent methyltransferase activity"/>
    <property type="evidence" value="ECO:0007669"/>
    <property type="project" value="InterPro"/>
</dbReference>
<organism evidence="5 6">
    <name type="scientific">Gloeophyllum trabeum (strain ATCC 11539 / FP-39264 / Madison 617)</name>
    <name type="common">Brown rot fungus</name>
    <dbReference type="NCBI Taxonomy" id="670483"/>
    <lineage>
        <taxon>Eukaryota</taxon>
        <taxon>Fungi</taxon>
        <taxon>Dikarya</taxon>
        <taxon>Basidiomycota</taxon>
        <taxon>Agaricomycotina</taxon>
        <taxon>Agaricomycetes</taxon>
        <taxon>Gloeophyllales</taxon>
        <taxon>Gloeophyllaceae</taxon>
        <taxon>Gloeophyllum</taxon>
    </lineage>
</organism>
<protein>
    <submittedName>
        <fullName evidence="5">S-adenosyl-L-methionine-dependent methyltransferase</fullName>
    </submittedName>
</protein>
<dbReference type="GO" id="GO:0032259">
    <property type="term" value="P:methylation"/>
    <property type="evidence" value="ECO:0007669"/>
    <property type="project" value="UniProtKB-KW"/>
</dbReference>
<keyword evidence="3 5" id="KW-0808">Transferase</keyword>
<dbReference type="Gene3D" id="3.40.50.150">
    <property type="entry name" value="Vaccinia Virus protein VP39"/>
    <property type="match status" value="1"/>
</dbReference>
<evidence type="ECO:0000313" key="6">
    <source>
        <dbReference type="Proteomes" id="UP000030669"/>
    </source>
</evidence>